<reference evidence="16 17" key="1">
    <citation type="submission" date="2024-07" db="EMBL/GenBank/DDBJ databases">
        <authorList>
            <person name="Thanompreechachai J."/>
            <person name="Duangmal K."/>
        </authorList>
    </citation>
    <scope>NUCLEOTIDE SEQUENCE [LARGE SCALE GENOMIC DNA]</scope>
    <source>
        <strain evidence="16 17">KCTC 19886</strain>
    </source>
</reference>
<dbReference type="InterPro" id="IPR015422">
    <property type="entry name" value="PyrdxlP-dep_Trfase_small"/>
</dbReference>
<evidence type="ECO:0000256" key="8">
    <source>
        <dbReference type="ARBA" id="ARBA00022898"/>
    </source>
</evidence>
<evidence type="ECO:0000313" key="16">
    <source>
        <dbReference type="EMBL" id="MEW9265806.1"/>
    </source>
</evidence>
<feature type="binding site" evidence="13">
    <location>
        <position position="180"/>
    </location>
    <ligand>
        <name>pyridoxal 5'-phosphate</name>
        <dbReference type="ChEBI" id="CHEBI:597326"/>
    </ligand>
</feature>
<dbReference type="GO" id="GO:0004648">
    <property type="term" value="F:O-phospho-L-serine:2-oxoglutarate aminotransferase activity"/>
    <property type="evidence" value="ECO:0007669"/>
    <property type="project" value="UniProtKB-EC"/>
</dbReference>
<dbReference type="InterPro" id="IPR015424">
    <property type="entry name" value="PyrdxlP-dep_Trfase"/>
</dbReference>
<dbReference type="EMBL" id="JBFNQN010000009">
    <property type="protein sequence ID" value="MEW9265806.1"/>
    <property type="molecule type" value="Genomic_DNA"/>
</dbReference>
<organism evidence="16 17">
    <name type="scientific">Kineococcus endophyticus</name>
    <dbReference type="NCBI Taxonomy" id="1181883"/>
    <lineage>
        <taxon>Bacteria</taxon>
        <taxon>Bacillati</taxon>
        <taxon>Actinomycetota</taxon>
        <taxon>Actinomycetes</taxon>
        <taxon>Kineosporiales</taxon>
        <taxon>Kineosporiaceae</taxon>
        <taxon>Kineococcus</taxon>
    </lineage>
</organism>
<evidence type="ECO:0000256" key="2">
    <source>
        <dbReference type="ARBA" id="ARBA00005099"/>
    </source>
</evidence>
<dbReference type="RefSeq" id="WP_367638939.1">
    <property type="nucleotide sequence ID" value="NZ_JBFNQN010000009.1"/>
</dbReference>
<dbReference type="HAMAP" id="MF_00160">
    <property type="entry name" value="SerC_aminotrans_5"/>
    <property type="match status" value="1"/>
</dbReference>
<evidence type="ECO:0000256" key="14">
    <source>
        <dbReference type="SAM" id="MobiDB-lite"/>
    </source>
</evidence>
<keyword evidence="17" id="KW-1185">Reference proteome</keyword>
<dbReference type="InterPro" id="IPR006272">
    <property type="entry name" value="Pser_aminoTfrase_mycobac"/>
</dbReference>
<dbReference type="InterPro" id="IPR015421">
    <property type="entry name" value="PyrdxlP-dep_Trfase_major"/>
</dbReference>
<evidence type="ECO:0000256" key="5">
    <source>
        <dbReference type="ARBA" id="ARBA00022576"/>
    </source>
</evidence>
<comment type="pathway">
    <text evidence="2 13">Amino-acid biosynthesis; L-serine biosynthesis; L-serine from 3-phospho-D-glycerate: step 2/3.</text>
</comment>
<dbReference type="EC" id="2.6.1.52" evidence="13"/>
<keyword evidence="8 13" id="KW-0663">Pyridoxal phosphate</keyword>
<evidence type="ECO:0000256" key="7">
    <source>
        <dbReference type="ARBA" id="ARBA00022679"/>
    </source>
</evidence>
<keyword evidence="4 13" id="KW-0963">Cytoplasm</keyword>
<feature type="region of interest" description="Disordered" evidence="14">
    <location>
        <begin position="1"/>
        <end position="27"/>
    </location>
</feature>
<feature type="modified residue" description="N6-(pyridoxal phosphate)lysine" evidence="13">
    <location>
        <position position="204"/>
    </location>
</feature>
<comment type="caution">
    <text evidence="16">The sequence shown here is derived from an EMBL/GenBank/DDBJ whole genome shotgun (WGS) entry which is preliminary data.</text>
</comment>
<dbReference type="PIRSF" id="PIRSF000525">
    <property type="entry name" value="SerC"/>
    <property type="match status" value="1"/>
</dbReference>
<feature type="binding site" evidence="13">
    <location>
        <position position="107"/>
    </location>
    <ligand>
        <name>pyridoxal 5'-phosphate</name>
        <dbReference type="ChEBI" id="CHEBI:597326"/>
    </ligand>
</feature>
<dbReference type="PANTHER" id="PTHR21152:SF40">
    <property type="entry name" value="ALANINE--GLYOXYLATE AMINOTRANSFERASE"/>
    <property type="match status" value="1"/>
</dbReference>
<evidence type="ECO:0000256" key="9">
    <source>
        <dbReference type="ARBA" id="ARBA00023096"/>
    </source>
</evidence>
<dbReference type="InterPro" id="IPR000192">
    <property type="entry name" value="Aminotrans_V_dom"/>
</dbReference>
<dbReference type="PANTHER" id="PTHR21152">
    <property type="entry name" value="AMINOTRANSFERASE CLASS V"/>
    <property type="match status" value="1"/>
</dbReference>
<dbReference type="SUPFAM" id="SSF53383">
    <property type="entry name" value="PLP-dependent transferases"/>
    <property type="match status" value="1"/>
</dbReference>
<name>A0ABV3P850_9ACTN</name>
<comment type="similarity">
    <text evidence="3 13">Belongs to the class-V pyridoxal-phosphate-dependent aminotransferase family. SerC subfamily.</text>
</comment>
<keyword evidence="10 13" id="KW-0718">Serine biosynthesis</keyword>
<feature type="binding site" evidence="13">
    <location>
        <begin position="255"/>
        <end position="256"/>
    </location>
    <ligand>
        <name>pyridoxal 5'-phosphate</name>
        <dbReference type="ChEBI" id="CHEBI:597326"/>
    </ligand>
</feature>
<keyword evidence="9 13" id="KW-0664">Pyridoxine biosynthesis</keyword>
<sequence>MTAPATGLRIPTELLPSDGRFGSGPSKVRPEQLEALTAAGRTVLGTSHRQAPVKSLVGRVRAGIAELFSLPEGYEVVLGNGGSTAFWDVATLGLVRERAQHLVLGEFSAKFAAATAAAPFLADPVVVRGEPGTLPRLGEVAGGVDVVAWPHNETSTGVMAPVVRPAGPTAEQGGPLVVVDATSGAGGLPVDVAQTDAYYFAPQKAFASDGGLWLAVLSPAALDRVREVGATGRWTPASLDLQIAVENSRKDQTYNTPAVATLVLLAEQVEWMLARGGLDWAVRRTAESSAHVYDWAQQREWASPFVSEPAARSQVVATIDLAPSVDAVAVQDVLRDNGIVDVFPYRSLGRNQLRIGLFPAVEPDDVRALTACVDHVAERLRKA</sequence>
<dbReference type="Gene3D" id="3.40.640.10">
    <property type="entry name" value="Type I PLP-dependent aspartate aminotransferase-like (Major domain)"/>
    <property type="match status" value="1"/>
</dbReference>
<evidence type="ECO:0000256" key="3">
    <source>
        <dbReference type="ARBA" id="ARBA00006904"/>
    </source>
</evidence>
<comment type="pathway">
    <text evidence="13">Cofactor biosynthesis; pyridoxine 5'-phosphate biosynthesis; pyridoxine 5'-phosphate from D-erythrose 4-phosphate: step 3/5.</text>
</comment>
<dbReference type="Proteomes" id="UP001555826">
    <property type="component" value="Unassembled WGS sequence"/>
</dbReference>
<feature type="domain" description="Aminotransferase class V" evidence="15">
    <location>
        <begin position="40"/>
        <end position="339"/>
    </location>
</feature>
<comment type="function">
    <text evidence="1 13">Catalyzes the reversible conversion of 3-phosphohydroxypyruvate to phosphoserine and of 3-hydroxy-2-oxo-4-phosphonooxybutanoate to phosphohydroxythreonine.</text>
</comment>
<proteinExistence type="inferred from homology"/>
<evidence type="ECO:0000256" key="6">
    <source>
        <dbReference type="ARBA" id="ARBA00022605"/>
    </source>
</evidence>
<comment type="caution">
    <text evidence="13">Lacks conserved residue(s) required for the propagation of feature annotation.</text>
</comment>
<dbReference type="InterPro" id="IPR022278">
    <property type="entry name" value="Pser_aminoTfrase"/>
</dbReference>
<comment type="catalytic activity">
    <reaction evidence="12 13">
        <text>O-phospho-L-serine + 2-oxoglutarate = 3-phosphooxypyruvate + L-glutamate</text>
        <dbReference type="Rhea" id="RHEA:14329"/>
        <dbReference type="ChEBI" id="CHEBI:16810"/>
        <dbReference type="ChEBI" id="CHEBI:18110"/>
        <dbReference type="ChEBI" id="CHEBI:29985"/>
        <dbReference type="ChEBI" id="CHEBI:57524"/>
        <dbReference type="EC" id="2.6.1.52"/>
    </reaction>
</comment>
<keyword evidence="6 13" id="KW-0028">Amino-acid biosynthesis</keyword>
<evidence type="ECO:0000256" key="10">
    <source>
        <dbReference type="ARBA" id="ARBA00023299"/>
    </source>
</evidence>
<evidence type="ECO:0000256" key="12">
    <source>
        <dbReference type="ARBA" id="ARBA00049007"/>
    </source>
</evidence>
<evidence type="ECO:0000256" key="1">
    <source>
        <dbReference type="ARBA" id="ARBA00003483"/>
    </source>
</evidence>
<evidence type="ECO:0000313" key="17">
    <source>
        <dbReference type="Proteomes" id="UP001555826"/>
    </source>
</evidence>
<keyword evidence="5 13" id="KW-0032">Aminotransferase</keyword>
<accession>A0ABV3P850</accession>
<gene>
    <name evidence="13 16" type="primary">serC</name>
    <name evidence="16" type="ORF">AB1207_13695</name>
</gene>
<evidence type="ECO:0000256" key="13">
    <source>
        <dbReference type="HAMAP-Rule" id="MF_00160"/>
    </source>
</evidence>
<feature type="binding site" evidence="13">
    <location>
        <position position="154"/>
    </location>
    <ligand>
        <name>pyridoxal 5'-phosphate</name>
        <dbReference type="ChEBI" id="CHEBI:597326"/>
    </ligand>
</feature>
<dbReference type="Gene3D" id="3.90.1150.10">
    <property type="entry name" value="Aspartate Aminotransferase, domain 1"/>
    <property type="match status" value="1"/>
</dbReference>
<feature type="binding site" evidence="13">
    <location>
        <position position="203"/>
    </location>
    <ligand>
        <name>pyridoxal 5'-phosphate</name>
        <dbReference type="ChEBI" id="CHEBI:597326"/>
    </ligand>
</feature>
<comment type="cofactor">
    <cofactor evidence="13">
        <name>pyridoxal 5'-phosphate</name>
        <dbReference type="ChEBI" id="CHEBI:597326"/>
    </cofactor>
    <text evidence="13">Binds 1 pyridoxal phosphate per subunit.</text>
</comment>
<comment type="subunit">
    <text evidence="13">Homodimer.</text>
</comment>
<evidence type="ECO:0000256" key="11">
    <source>
        <dbReference type="ARBA" id="ARBA00047630"/>
    </source>
</evidence>
<protein>
    <recommendedName>
        <fullName evidence="13">Phosphoserine aminotransferase</fullName>
        <ecNumber evidence="13">2.6.1.52</ecNumber>
    </recommendedName>
    <alternativeName>
        <fullName evidence="13">Phosphohydroxythreonine aminotransferase</fullName>
        <shortName evidence="13">PSAT</shortName>
    </alternativeName>
</protein>
<evidence type="ECO:0000259" key="15">
    <source>
        <dbReference type="Pfam" id="PF00266"/>
    </source>
</evidence>
<evidence type="ECO:0000256" key="4">
    <source>
        <dbReference type="ARBA" id="ARBA00022490"/>
    </source>
</evidence>
<dbReference type="NCBIfam" id="TIGR01366">
    <property type="entry name" value="serC_3"/>
    <property type="match status" value="1"/>
</dbReference>
<comment type="subcellular location">
    <subcellularLocation>
        <location evidence="13">Cytoplasm</location>
    </subcellularLocation>
</comment>
<feature type="binding site" evidence="13">
    <location>
        <position position="49"/>
    </location>
    <ligand>
        <name>L-glutamate</name>
        <dbReference type="ChEBI" id="CHEBI:29985"/>
    </ligand>
</feature>
<dbReference type="Pfam" id="PF00266">
    <property type="entry name" value="Aminotran_5"/>
    <property type="match status" value="1"/>
</dbReference>
<comment type="catalytic activity">
    <reaction evidence="11 13">
        <text>4-(phosphooxy)-L-threonine + 2-oxoglutarate = (R)-3-hydroxy-2-oxo-4-phosphooxybutanoate + L-glutamate</text>
        <dbReference type="Rhea" id="RHEA:16573"/>
        <dbReference type="ChEBI" id="CHEBI:16810"/>
        <dbReference type="ChEBI" id="CHEBI:29985"/>
        <dbReference type="ChEBI" id="CHEBI:58452"/>
        <dbReference type="ChEBI" id="CHEBI:58538"/>
        <dbReference type="EC" id="2.6.1.52"/>
    </reaction>
</comment>
<keyword evidence="7 13" id="KW-0808">Transferase</keyword>